<accession>A0A0F7S6K5</accession>
<gene>
    <name evidence="1" type="primary">SSCI58310.1</name>
</gene>
<reference evidence="2" key="1">
    <citation type="submission" date="2014-06" db="EMBL/GenBank/DDBJ databases">
        <authorList>
            <person name="Berkman P.J."/>
        </authorList>
    </citation>
    <scope>NUCLEOTIDE SEQUENCE [LARGE SCALE GENOMIC DNA]</scope>
</reference>
<name>A0A0F7S6K5_9BASI</name>
<dbReference type="Proteomes" id="UP000242770">
    <property type="component" value="Unassembled WGS sequence"/>
</dbReference>
<organism evidence="1 2">
    <name type="scientific">Sporisorium scitamineum</name>
    <dbReference type="NCBI Taxonomy" id="49012"/>
    <lineage>
        <taxon>Eukaryota</taxon>
        <taxon>Fungi</taxon>
        <taxon>Dikarya</taxon>
        <taxon>Basidiomycota</taxon>
        <taxon>Ustilaginomycotina</taxon>
        <taxon>Ustilaginomycetes</taxon>
        <taxon>Ustilaginales</taxon>
        <taxon>Ustilaginaceae</taxon>
        <taxon>Sporisorium</taxon>
    </lineage>
</organism>
<dbReference type="AlphaFoldDB" id="A0A0F7S6K5"/>
<keyword evidence="2" id="KW-1185">Reference proteome</keyword>
<dbReference type="EMBL" id="CCFA01003510">
    <property type="protein sequence ID" value="CDW98572.1"/>
    <property type="molecule type" value="Genomic_DNA"/>
</dbReference>
<proteinExistence type="predicted"/>
<evidence type="ECO:0000313" key="1">
    <source>
        <dbReference type="EMBL" id="CDW98572.1"/>
    </source>
</evidence>
<protein>
    <submittedName>
        <fullName evidence="1">Uncharacterized protein</fullName>
    </submittedName>
</protein>
<evidence type="ECO:0000313" key="2">
    <source>
        <dbReference type="Proteomes" id="UP000242770"/>
    </source>
</evidence>
<sequence length="183" mass="20097">MDVIRDMTDLFQVRPSISTWTIALECLAREGRERWVSTTSILARAVGINTTPSSPPPAAAEANFPPANLATYTALLRALIRVSHKEGGSMVEEAGAVRDDLLVRTLDLDVAVRGLVLAEKEEADVFWSDLLKRWQAVQQGGKGRDGRERWDAAEVLRANGGRTVEALREVWLLESTVEGGQES</sequence>